<sequence>MTQAAYAENSRVSAESAKGLQCTWERDISADSIINLDVPGLVYIELSLQRRAMSLTHVEIPLCNTLAV</sequence>
<protein>
    <recommendedName>
        <fullName evidence="3">Leptin receptor</fullName>
    </recommendedName>
</protein>
<dbReference type="EMBL" id="WNYA01000007">
    <property type="protein sequence ID" value="KAG8563225.1"/>
    <property type="molecule type" value="Genomic_DNA"/>
</dbReference>
<keyword evidence="2" id="KW-1185">Reference proteome</keyword>
<dbReference type="AlphaFoldDB" id="A0AAV7AV58"/>
<name>A0AAV7AV58_ENGPU</name>
<gene>
    <name evidence="1" type="ORF">GDO81_015983</name>
</gene>
<comment type="caution">
    <text evidence="1">The sequence shown here is derived from an EMBL/GenBank/DDBJ whole genome shotgun (WGS) entry which is preliminary data.</text>
</comment>
<dbReference type="Proteomes" id="UP000824782">
    <property type="component" value="Unassembled WGS sequence"/>
</dbReference>
<evidence type="ECO:0000313" key="1">
    <source>
        <dbReference type="EMBL" id="KAG8563225.1"/>
    </source>
</evidence>
<evidence type="ECO:0000313" key="2">
    <source>
        <dbReference type="Proteomes" id="UP000824782"/>
    </source>
</evidence>
<proteinExistence type="predicted"/>
<organism evidence="1 2">
    <name type="scientific">Engystomops pustulosus</name>
    <name type="common">Tungara frog</name>
    <name type="synonym">Physalaemus pustulosus</name>
    <dbReference type="NCBI Taxonomy" id="76066"/>
    <lineage>
        <taxon>Eukaryota</taxon>
        <taxon>Metazoa</taxon>
        <taxon>Chordata</taxon>
        <taxon>Craniata</taxon>
        <taxon>Vertebrata</taxon>
        <taxon>Euteleostomi</taxon>
        <taxon>Amphibia</taxon>
        <taxon>Batrachia</taxon>
        <taxon>Anura</taxon>
        <taxon>Neobatrachia</taxon>
        <taxon>Hyloidea</taxon>
        <taxon>Leptodactylidae</taxon>
        <taxon>Leiuperinae</taxon>
        <taxon>Engystomops</taxon>
    </lineage>
</organism>
<accession>A0AAV7AV58</accession>
<evidence type="ECO:0008006" key="3">
    <source>
        <dbReference type="Google" id="ProtNLM"/>
    </source>
</evidence>
<reference evidence="1" key="1">
    <citation type="thesis" date="2020" institute="ProQuest LLC" country="789 East Eisenhower Parkway, Ann Arbor, MI, USA">
        <title>Comparative Genomics and Chromosome Evolution.</title>
        <authorList>
            <person name="Mudd A.B."/>
        </authorList>
    </citation>
    <scope>NUCLEOTIDE SEQUENCE</scope>
    <source>
        <strain evidence="1">237g6f4</strain>
        <tissue evidence="1">Blood</tissue>
    </source>
</reference>